<keyword evidence="2" id="KW-1185">Reference proteome</keyword>
<dbReference type="InterPro" id="IPR011856">
    <property type="entry name" value="tRNA_endonuc-like_dom_sf"/>
</dbReference>
<protein>
    <submittedName>
        <fullName evidence="1">Uncharacterized protein</fullName>
    </submittedName>
</protein>
<dbReference type="OrthoDB" id="24131at2157"/>
<accession>B1YA21</accession>
<dbReference type="SUPFAM" id="SSF53032">
    <property type="entry name" value="tRNA-intron endonuclease catalytic domain-like"/>
    <property type="match status" value="1"/>
</dbReference>
<dbReference type="GeneID" id="6165122"/>
<dbReference type="GO" id="GO:0003676">
    <property type="term" value="F:nucleic acid binding"/>
    <property type="evidence" value="ECO:0007669"/>
    <property type="project" value="InterPro"/>
</dbReference>
<dbReference type="HOGENOM" id="CLU_2313893_0_0_2"/>
<dbReference type="KEGG" id="tne:Tneu_0037"/>
<proteinExistence type="predicted"/>
<name>B1YA21_PYRNV</name>
<dbReference type="AlphaFoldDB" id="B1YA21"/>
<sequence>MSDVLFEQVTRDLRSKGFKILEKLGDRMFVAEKKEKYLFYVMVEGVEVTTQTLLSVINMGETLSMDTVLALVSNDGTVTYYFVRRIRLPRNVYAQGV</sequence>
<dbReference type="STRING" id="444157.Tneu_0037"/>
<dbReference type="EMBL" id="CP001014">
    <property type="protein sequence ID" value="ACB38995.1"/>
    <property type="molecule type" value="Genomic_DNA"/>
</dbReference>
<dbReference type="GO" id="GO:0006388">
    <property type="term" value="P:tRNA splicing, via endonucleolytic cleavage and ligation"/>
    <property type="evidence" value="ECO:0007669"/>
    <property type="project" value="InterPro"/>
</dbReference>
<evidence type="ECO:0000313" key="1">
    <source>
        <dbReference type="EMBL" id="ACB38995.1"/>
    </source>
</evidence>
<gene>
    <name evidence="1" type="ordered locus">Tneu_0037</name>
</gene>
<dbReference type="Proteomes" id="UP000001694">
    <property type="component" value="Chromosome"/>
</dbReference>
<dbReference type="eggNOG" id="arCOG01702">
    <property type="taxonomic scope" value="Archaea"/>
</dbReference>
<dbReference type="RefSeq" id="WP_012349417.1">
    <property type="nucleotide sequence ID" value="NC_010525.1"/>
</dbReference>
<dbReference type="InterPro" id="IPR036167">
    <property type="entry name" value="tRNA_intron_Endo_cat-like_sf"/>
</dbReference>
<reference evidence="1" key="1">
    <citation type="submission" date="2008-03" db="EMBL/GenBank/DDBJ databases">
        <title>Complete sequence of Thermoproteus neutrophilus V24Sta.</title>
        <authorList>
            <consortium name="US DOE Joint Genome Institute"/>
            <person name="Copeland A."/>
            <person name="Lucas S."/>
            <person name="Lapidus A."/>
            <person name="Glavina del Rio T."/>
            <person name="Dalin E."/>
            <person name="Tice H."/>
            <person name="Bruce D."/>
            <person name="Goodwin L."/>
            <person name="Pitluck S."/>
            <person name="Sims D."/>
            <person name="Brettin T."/>
            <person name="Detter J.C."/>
            <person name="Han C."/>
            <person name="Kuske C.R."/>
            <person name="Schmutz J."/>
            <person name="Larimer F."/>
            <person name="Land M."/>
            <person name="Hauser L."/>
            <person name="Kyrpides N."/>
            <person name="Mikhailova N."/>
            <person name="Biddle J.F."/>
            <person name="Zhang Z."/>
            <person name="Fitz-Gibbon S.T."/>
            <person name="Lowe T.M."/>
            <person name="Saltikov C."/>
            <person name="House C.H."/>
            <person name="Richardson P."/>
        </authorList>
    </citation>
    <scope>NUCLEOTIDE SEQUENCE [LARGE SCALE GENOMIC DNA]</scope>
    <source>
        <strain evidence="1">V24Sta</strain>
    </source>
</reference>
<organism evidence="1 2">
    <name type="scientific">Pyrobaculum neutrophilum (strain DSM 2338 / JCM 9278 / NBRC 100436 / V24Sta)</name>
    <name type="common">Thermoproteus neutrophilus</name>
    <dbReference type="NCBI Taxonomy" id="444157"/>
    <lineage>
        <taxon>Archaea</taxon>
        <taxon>Thermoproteota</taxon>
        <taxon>Thermoprotei</taxon>
        <taxon>Thermoproteales</taxon>
        <taxon>Thermoproteaceae</taxon>
        <taxon>Pyrobaculum</taxon>
    </lineage>
</organism>
<evidence type="ECO:0000313" key="2">
    <source>
        <dbReference type="Proteomes" id="UP000001694"/>
    </source>
</evidence>
<dbReference type="Gene3D" id="3.40.1350.10">
    <property type="match status" value="1"/>
</dbReference>